<comment type="caution">
    <text evidence="17">Lacks conserved residue(s) required for the propagation of feature annotation.</text>
</comment>
<dbReference type="HAMAP" id="MF_01965">
    <property type="entry name" value="NADHX_dehydratase"/>
    <property type="match status" value="1"/>
</dbReference>
<comment type="catalytic activity">
    <reaction evidence="1 18 19">
        <text>(6R)-NADHX = (6S)-NADHX</text>
        <dbReference type="Rhea" id="RHEA:32215"/>
        <dbReference type="ChEBI" id="CHEBI:64074"/>
        <dbReference type="ChEBI" id="CHEBI:64075"/>
        <dbReference type="EC" id="5.1.99.6"/>
    </reaction>
</comment>
<dbReference type="Gene3D" id="3.40.1190.20">
    <property type="match status" value="1"/>
</dbReference>
<evidence type="ECO:0000256" key="1">
    <source>
        <dbReference type="ARBA" id="ARBA00000013"/>
    </source>
</evidence>
<dbReference type="PROSITE" id="PS01050">
    <property type="entry name" value="YJEF_C_2"/>
    <property type="match status" value="1"/>
</dbReference>
<keyword evidence="7 17" id="KW-0067">ATP-binding</keyword>
<protein>
    <recommendedName>
        <fullName evidence="19">Bifunctional NAD(P)H-hydrate repair enzyme</fullName>
    </recommendedName>
    <alternativeName>
        <fullName evidence="19">Nicotinamide nucleotide repair protein</fullName>
    </alternativeName>
    <domain>
        <recommendedName>
            <fullName evidence="19">ADP-dependent (S)-NAD(P)H-hydrate dehydratase</fullName>
            <ecNumber evidence="19">4.2.1.136</ecNumber>
        </recommendedName>
        <alternativeName>
            <fullName evidence="19">ADP-dependent NAD(P)HX dehydratase</fullName>
        </alternativeName>
    </domain>
    <domain>
        <recommendedName>
            <fullName evidence="19">NAD(P)H-hydrate epimerase</fullName>
            <ecNumber evidence="19">5.1.99.6</ecNumber>
        </recommendedName>
    </domain>
</protein>
<keyword evidence="10 17" id="KW-0520">NAD</keyword>
<dbReference type="NCBIfam" id="TIGR00196">
    <property type="entry name" value="yjeF_cterm"/>
    <property type="match status" value="1"/>
</dbReference>
<comment type="similarity">
    <text evidence="3 19">In the N-terminal section; belongs to the NnrE/AIBP family.</text>
</comment>
<dbReference type="InterPro" id="IPR030677">
    <property type="entry name" value="Nnr"/>
</dbReference>
<dbReference type="GO" id="GO:0005524">
    <property type="term" value="F:ATP binding"/>
    <property type="evidence" value="ECO:0007669"/>
    <property type="project" value="UniProtKB-UniRule"/>
</dbReference>
<comment type="similarity">
    <text evidence="18">Belongs to the NnrE/AIBP family.</text>
</comment>
<comment type="catalytic activity">
    <reaction evidence="2 18 19">
        <text>(6R)-NADPHX = (6S)-NADPHX</text>
        <dbReference type="Rhea" id="RHEA:32227"/>
        <dbReference type="ChEBI" id="CHEBI:64076"/>
        <dbReference type="ChEBI" id="CHEBI:64077"/>
        <dbReference type="EC" id="5.1.99.6"/>
    </reaction>
</comment>
<evidence type="ECO:0000256" key="10">
    <source>
        <dbReference type="ARBA" id="ARBA00023027"/>
    </source>
</evidence>
<dbReference type="CDD" id="cd01171">
    <property type="entry name" value="YXKO-related"/>
    <property type="match status" value="1"/>
</dbReference>
<feature type="binding site" evidence="18">
    <location>
        <position position="57"/>
    </location>
    <ligand>
        <name>K(+)</name>
        <dbReference type="ChEBI" id="CHEBI:29103"/>
    </ligand>
</feature>
<evidence type="ECO:0000256" key="6">
    <source>
        <dbReference type="ARBA" id="ARBA00022741"/>
    </source>
</evidence>
<evidence type="ECO:0000256" key="16">
    <source>
        <dbReference type="ARBA" id="ARBA00049209"/>
    </source>
</evidence>
<keyword evidence="11 18" id="KW-0413">Isomerase</keyword>
<dbReference type="Pfam" id="PF03853">
    <property type="entry name" value="YjeF_N"/>
    <property type="match status" value="1"/>
</dbReference>
<dbReference type="Gene3D" id="3.40.50.10260">
    <property type="entry name" value="YjeF N-terminal domain"/>
    <property type="match status" value="1"/>
</dbReference>
<evidence type="ECO:0000256" key="2">
    <source>
        <dbReference type="ARBA" id="ARBA00000909"/>
    </source>
</evidence>
<dbReference type="PROSITE" id="PS51383">
    <property type="entry name" value="YJEF_C_3"/>
    <property type="match status" value="1"/>
</dbReference>
<evidence type="ECO:0000256" key="15">
    <source>
        <dbReference type="ARBA" id="ARBA00048238"/>
    </source>
</evidence>
<keyword evidence="5 18" id="KW-0479">Metal-binding</keyword>
<keyword evidence="8 17" id="KW-0521">NADP</keyword>
<evidence type="ECO:0000256" key="8">
    <source>
        <dbReference type="ARBA" id="ARBA00022857"/>
    </source>
</evidence>
<dbReference type="EMBL" id="CACVAP010000061">
    <property type="protein sequence ID" value="CAA6810867.1"/>
    <property type="molecule type" value="Genomic_DNA"/>
</dbReference>
<comment type="catalytic activity">
    <reaction evidence="15 17 19">
        <text>(6S)-NADHX + ADP = AMP + phosphate + NADH + H(+)</text>
        <dbReference type="Rhea" id="RHEA:32223"/>
        <dbReference type="ChEBI" id="CHEBI:15378"/>
        <dbReference type="ChEBI" id="CHEBI:43474"/>
        <dbReference type="ChEBI" id="CHEBI:57945"/>
        <dbReference type="ChEBI" id="CHEBI:64074"/>
        <dbReference type="ChEBI" id="CHEBI:456215"/>
        <dbReference type="ChEBI" id="CHEBI:456216"/>
        <dbReference type="EC" id="4.2.1.136"/>
    </reaction>
</comment>
<evidence type="ECO:0000256" key="19">
    <source>
        <dbReference type="PIRNR" id="PIRNR017184"/>
    </source>
</evidence>
<comment type="similarity">
    <text evidence="17">Belongs to the NnrD/CARKD family.</text>
</comment>
<dbReference type="EC" id="5.1.99.6" evidence="19"/>
<evidence type="ECO:0000256" key="12">
    <source>
        <dbReference type="ARBA" id="ARBA00023239"/>
    </source>
</evidence>
<dbReference type="GO" id="GO:0052855">
    <property type="term" value="F:ADP-dependent NAD(P)H-hydrate dehydratase activity"/>
    <property type="evidence" value="ECO:0007669"/>
    <property type="project" value="UniProtKB-UniRule"/>
</dbReference>
<keyword evidence="6 17" id="KW-0547">Nucleotide-binding</keyword>
<feature type="binding site" evidence="18">
    <location>
        <position position="149"/>
    </location>
    <ligand>
        <name>K(+)</name>
        <dbReference type="ChEBI" id="CHEBI:29103"/>
    </ligand>
</feature>
<dbReference type="AlphaFoldDB" id="A0A6S6T2D7"/>
<feature type="binding site" evidence="17">
    <location>
        <position position="413"/>
    </location>
    <ligand>
        <name>(6S)-NADPHX</name>
        <dbReference type="ChEBI" id="CHEBI:64076"/>
    </ligand>
</feature>
<comment type="function">
    <text evidence="17">Catalyzes the dehydration of the S-form of NAD(P)HX at the expense of ADP, which is converted to AMP. Together with NAD(P)HX epimerase, which catalyzes the epimerization of the S- and R-forms, the enzyme allows the repair of both epimers of NAD(P)HX, a damaged form of NAD(P)H that is a result of enzymatic or heat-dependent hydration.</text>
</comment>
<dbReference type="PANTHER" id="PTHR12592">
    <property type="entry name" value="ATP-DEPENDENT (S)-NAD(P)H-HYDRATE DEHYDRATASE FAMILY MEMBER"/>
    <property type="match status" value="1"/>
</dbReference>
<comment type="cofactor">
    <cofactor evidence="18 19">
        <name>K(+)</name>
        <dbReference type="ChEBI" id="CHEBI:29103"/>
    </cofactor>
    <text evidence="18 19">Binds 1 potassium ion per subunit.</text>
</comment>
<feature type="domain" description="YjeF N-terminal" evidence="21">
    <location>
        <begin position="8"/>
        <end position="202"/>
    </location>
</feature>
<evidence type="ECO:0000256" key="5">
    <source>
        <dbReference type="ARBA" id="ARBA00022723"/>
    </source>
</evidence>
<feature type="binding site" evidence="17">
    <location>
        <position position="291"/>
    </location>
    <ligand>
        <name>(6S)-NADPHX</name>
        <dbReference type="ChEBI" id="CHEBI:64076"/>
    </ligand>
</feature>
<evidence type="ECO:0000256" key="4">
    <source>
        <dbReference type="ARBA" id="ARBA00009524"/>
    </source>
</evidence>
<dbReference type="HAMAP" id="MF_01966">
    <property type="entry name" value="NADHX_epimerase"/>
    <property type="match status" value="1"/>
</dbReference>
<evidence type="ECO:0000259" key="21">
    <source>
        <dbReference type="PROSITE" id="PS51385"/>
    </source>
</evidence>
<comment type="similarity">
    <text evidence="4 19">In the C-terminal section; belongs to the NnrD/CARKD family.</text>
</comment>
<evidence type="ECO:0000256" key="14">
    <source>
        <dbReference type="ARBA" id="ARBA00025153"/>
    </source>
</evidence>
<evidence type="ECO:0000256" key="18">
    <source>
        <dbReference type="HAMAP-Rule" id="MF_01966"/>
    </source>
</evidence>
<dbReference type="Pfam" id="PF01256">
    <property type="entry name" value="Carb_kinase"/>
    <property type="match status" value="1"/>
</dbReference>
<feature type="binding site" evidence="18">
    <location>
        <begin position="56"/>
        <end position="60"/>
    </location>
    <ligand>
        <name>(6S)-NADPHX</name>
        <dbReference type="ChEBI" id="CHEBI:64076"/>
    </ligand>
</feature>
<gene>
    <name evidence="17" type="primary">nnrD</name>
    <name evidence="18" type="synonym">nnrE</name>
    <name evidence="22" type="ORF">HELGO_WM5242</name>
</gene>
<feature type="binding site" evidence="18">
    <location>
        <position position="113"/>
    </location>
    <ligand>
        <name>K(+)</name>
        <dbReference type="ChEBI" id="CHEBI:29103"/>
    </ligand>
</feature>
<dbReference type="GO" id="GO:0046872">
    <property type="term" value="F:metal ion binding"/>
    <property type="evidence" value="ECO:0007669"/>
    <property type="project" value="UniProtKB-UniRule"/>
</dbReference>
<feature type="binding site" evidence="17">
    <location>
        <position position="412"/>
    </location>
    <ligand>
        <name>AMP</name>
        <dbReference type="ChEBI" id="CHEBI:456215"/>
    </ligand>
</feature>
<name>A0A6S6T2D7_9BACT</name>
<feature type="binding site" evidence="17">
    <location>
        <position position="245"/>
    </location>
    <ligand>
        <name>(6S)-NADPHX</name>
        <dbReference type="ChEBI" id="CHEBI:64076"/>
    </ligand>
</feature>
<dbReference type="PIRSF" id="PIRSF017184">
    <property type="entry name" value="Nnr"/>
    <property type="match status" value="1"/>
</dbReference>
<organism evidence="22">
    <name type="scientific">uncultured Sulfurovum sp</name>
    <dbReference type="NCBI Taxonomy" id="269237"/>
    <lineage>
        <taxon>Bacteria</taxon>
        <taxon>Pseudomonadati</taxon>
        <taxon>Campylobacterota</taxon>
        <taxon>Epsilonproteobacteria</taxon>
        <taxon>Campylobacterales</taxon>
        <taxon>Sulfurovaceae</taxon>
        <taxon>Sulfurovum</taxon>
        <taxon>environmental samples</taxon>
    </lineage>
</organism>
<evidence type="ECO:0000259" key="20">
    <source>
        <dbReference type="PROSITE" id="PS51383"/>
    </source>
</evidence>
<keyword evidence="12 17" id="KW-0456">Lyase</keyword>
<evidence type="ECO:0000256" key="9">
    <source>
        <dbReference type="ARBA" id="ARBA00022958"/>
    </source>
</evidence>
<dbReference type="InterPro" id="IPR036652">
    <property type="entry name" value="YjeF_N_dom_sf"/>
</dbReference>
<reference evidence="22" key="1">
    <citation type="submission" date="2020-01" db="EMBL/GenBank/DDBJ databases">
        <authorList>
            <person name="Meier V. D."/>
            <person name="Meier V D."/>
        </authorList>
    </citation>
    <scope>NUCLEOTIDE SEQUENCE</scope>
    <source>
        <strain evidence="22">HLG_WM_MAG_06</strain>
    </source>
</reference>
<dbReference type="GO" id="GO:0110051">
    <property type="term" value="P:metabolite repair"/>
    <property type="evidence" value="ECO:0007669"/>
    <property type="project" value="TreeGrafter"/>
</dbReference>
<dbReference type="NCBIfam" id="TIGR00197">
    <property type="entry name" value="yjeF_nterm"/>
    <property type="match status" value="1"/>
</dbReference>
<dbReference type="GO" id="GO:0046496">
    <property type="term" value="P:nicotinamide nucleotide metabolic process"/>
    <property type="evidence" value="ECO:0007669"/>
    <property type="project" value="UniProtKB-UniRule"/>
</dbReference>
<dbReference type="PANTHER" id="PTHR12592:SF0">
    <property type="entry name" value="ATP-DEPENDENT (S)-NAD(P)H-HYDRATE DEHYDRATASE"/>
    <property type="match status" value="1"/>
</dbReference>
<evidence type="ECO:0000256" key="7">
    <source>
        <dbReference type="ARBA" id="ARBA00022840"/>
    </source>
</evidence>
<comment type="cofactor">
    <cofactor evidence="17">
        <name>Mg(2+)</name>
        <dbReference type="ChEBI" id="CHEBI:18420"/>
    </cofactor>
</comment>
<evidence type="ECO:0000256" key="11">
    <source>
        <dbReference type="ARBA" id="ARBA00023235"/>
    </source>
</evidence>
<keyword evidence="13" id="KW-0511">Multifunctional enzyme</keyword>
<comment type="function">
    <text evidence="18">Catalyzes the epimerization of the S- and R-forms of NAD(P)HX, a damaged form of NAD(P)H that is a result of enzymatic or heat-dependent hydration. This is a prerequisite for the S-specific NAD(P)H-hydrate dehydratase to allow the repair of both epimers of NAD(P)HX.</text>
</comment>
<dbReference type="InterPro" id="IPR029056">
    <property type="entry name" value="Ribokinase-like"/>
</dbReference>
<comment type="function">
    <text evidence="14 19">Bifunctional enzyme that catalyzes the epimerization of the S- and R-forms of NAD(P)HX and the dehydration of the S-form of NAD(P)HX at the expense of ADP, which is converted to AMP. This allows the repair of both epimers of NAD(P)HX, a damaged form of NAD(P)H that is a result of enzymatic or heat-dependent hydration.</text>
</comment>
<evidence type="ECO:0000256" key="13">
    <source>
        <dbReference type="ARBA" id="ARBA00023268"/>
    </source>
</evidence>
<feature type="binding site" evidence="17">
    <location>
        <position position="340"/>
    </location>
    <ligand>
        <name>(6S)-NADPHX</name>
        <dbReference type="ChEBI" id="CHEBI:64076"/>
    </ligand>
</feature>
<evidence type="ECO:0000313" key="22">
    <source>
        <dbReference type="EMBL" id="CAA6810867.1"/>
    </source>
</evidence>
<comment type="catalytic activity">
    <reaction evidence="16 17 19">
        <text>(6S)-NADPHX + ADP = AMP + phosphate + NADPH + H(+)</text>
        <dbReference type="Rhea" id="RHEA:32235"/>
        <dbReference type="ChEBI" id="CHEBI:15378"/>
        <dbReference type="ChEBI" id="CHEBI:43474"/>
        <dbReference type="ChEBI" id="CHEBI:57783"/>
        <dbReference type="ChEBI" id="CHEBI:64076"/>
        <dbReference type="ChEBI" id="CHEBI:456215"/>
        <dbReference type="ChEBI" id="CHEBI:456216"/>
        <dbReference type="EC" id="4.2.1.136"/>
    </reaction>
</comment>
<evidence type="ECO:0000256" key="3">
    <source>
        <dbReference type="ARBA" id="ARBA00006001"/>
    </source>
</evidence>
<dbReference type="GO" id="GO:0052856">
    <property type="term" value="F:NAD(P)HX epimerase activity"/>
    <property type="evidence" value="ECO:0007669"/>
    <property type="project" value="UniProtKB-UniRule"/>
</dbReference>
<dbReference type="InterPro" id="IPR000631">
    <property type="entry name" value="CARKD"/>
</dbReference>
<dbReference type="InterPro" id="IPR017953">
    <property type="entry name" value="Carbohydrate_kinase_pred_CS"/>
</dbReference>
<sequence length="471" mass="51732">MQPLYKSCYPLDNRCYEEYNLTEEILMEHASMGMANYIKQNFKEQSSVLIVCGVGNNGADGLVLARHLQNSYEVKVYLPFGVRSVMAEVQLERVQTLDMEFVDEVEEADVIVDALFGAGLSRELDEKTRKLIIKLEKLNGFKIACDVPTGIDVDGNPLPMALFCDMTITMGVLKECLYTDMAKEYVGEVICVDLGLSHAKYTQGFKSDIFLLEEHDMRLPTRRRANTHKGSFGHLAVIAGEKEGAGIMSGMAALRFGAGLVSLVGEVETVLPLEIMASHELPHNTTAIAFGMGFDAFEDEIVDDVLESDIPLILDAGVFSNEIILEFLEQKDREIVLTPHPKEFVALWNMTIDSPLNIAILQANRFEKVREFCELFPQVTLLLKGANLIVAKDKELFINPYGSSKLSKGGSGDVLAGLIGSLLAQGYDGLEATIQASLAFTSAAKAYAGSSYAMLPTDVIDEVGKLESKIK</sequence>
<feature type="binding site" evidence="18">
    <location>
        <begin position="117"/>
        <end position="123"/>
    </location>
    <ligand>
        <name>(6S)-NADPHX</name>
        <dbReference type="ChEBI" id="CHEBI:64076"/>
    </ligand>
</feature>
<dbReference type="InterPro" id="IPR004443">
    <property type="entry name" value="YjeF_N_dom"/>
</dbReference>
<dbReference type="SUPFAM" id="SSF64153">
    <property type="entry name" value="YjeF N-terminal domain-like"/>
    <property type="match status" value="1"/>
</dbReference>
<dbReference type="SUPFAM" id="SSF53613">
    <property type="entry name" value="Ribokinase-like"/>
    <property type="match status" value="1"/>
</dbReference>
<proteinExistence type="inferred from homology"/>
<accession>A0A6S6T2D7</accession>
<dbReference type="PROSITE" id="PS51385">
    <property type="entry name" value="YJEF_N"/>
    <property type="match status" value="1"/>
</dbReference>
<feature type="domain" description="YjeF C-terminal" evidence="20">
    <location>
        <begin position="212"/>
        <end position="470"/>
    </location>
</feature>
<dbReference type="EC" id="4.2.1.136" evidence="19"/>
<evidence type="ECO:0000256" key="17">
    <source>
        <dbReference type="HAMAP-Rule" id="MF_01965"/>
    </source>
</evidence>
<keyword evidence="9 18" id="KW-0630">Potassium</keyword>
<comment type="subunit">
    <text evidence="17">Homotetramer.</text>
</comment>
<feature type="binding site" evidence="18">
    <location>
        <position position="146"/>
    </location>
    <ligand>
        <name>(6S)-NADPHX</name>
        <dbReference type="ChEBI" id="CHEBI:64076"/>
    </ligand>
</feature>